<keyword evidence="1" id="KW-0472">Membrane</keyword>
<feature type="transmembrane region" description="Helical" evidence="1">
    <location>
        <begin position="31"/>
        <end position="64"/>
    </location>
</feature>
<dbReference type="EMBL" id="BPEY01000001">
    <property type="protein sequence ID" value="GIU40271.1"/>
    <property type="molecule type" value="Genomic_DNA"/>
</dbReference>
<organism evidence="2 3">
    <name type="scientific">Shewanella sairae</name>
    <dbReference type="NCBI Taxonomy" id="190310"/>
    <lineage>
        <taxon>Bacteria</taxon>
        <taxon>Pseudomonadati</taxon>
        <taxon>Pseudomonadota</taxon>
        <taxon>Gammaproteobacteria</taxon>
        <taxon>Alteromonadales</taxon>
        <taxon>Shewanellaceae</taxon>
        <taxon>Shewanella</taxon>
    </lineage>
</organism>
<keyword evidence="3" id="KW-1185">Reference proteome</keyword>
<protein>
    <submittedName>
        <fullName evidence="2">Uncharacterized protein</fullName>
    </submittedName>
</protein>
<proteinExistence type="predicted"/>
<comment type="caution">
    <text evidence="2">The sequence shown here is derived from an EMBL/GenBank/DDBJ whole genome shotgun (WGS) entry which is preliminary data.</text>
</comment>
<feature type="transmembrane region" description="Helical" evidence="1">
    <location>
        <begin position="85"/>
        <end position="105"/>
    </location>
</feature>
<feature type="transmembrane region" description="Helical" evidence="1">
    <location>
        <begin position="111"/>
        <end position="133"/>
    </location>
</feature>
<feature type="transmembrane region" description="Helical" evidence="1">
    <location>
        <begin position="291"/>
        <end position="314"/>
    </location>
</feature>
<feature type="transmembrane region" description="Helical" evidence="1">
    <location>
        <begin position="244"/>
        <end position="263"/>
    </location>
</feature>
<keyword evidence="1" id="KW-0812">Transmembrane</keyword>
<name>A0ABQ4NZ17_9GAMM</name>
<evidence type="ECO:0000256" key="1">
    <source>
        <dbReference type="SAM" id="Phobius"/>
    </source>
</evidence>
<evidence type="ECO:0000313" key="2">
    <source>
        <dbReference type="EMBL" id="GIU40271.1"/>
    </source>
</evidence>
<accession>A0ABQ4NZ17</accession>
<keyword evidence="1" id="KW-1133">Transmembrane helix</keyword>
<dbReference type="Proteomes" id="UP000887104">
    <property type="component" value="Unassembled WGS sequence"/>
</dbReference>
<sequence>MGYVVNTVASIQDTVLTPFTRSMFQKASLVIGLGFLLGACFYGAQAISLVLTIFATLYVIISFVFKPKLRQHIYLKDDALRISKLAQISSFDKWVLGCFVVIVAASDIYALANISILMLVIVAYQICLSVLIYRRLHRQDELVLPLVEKYLLLENKQSNCLLLQRFDIYMVKQPAEILPLPAEVLTEQDEATQRQLEFVGTISLEEDPFEGDDAKTVIAQLNQHLSMMTGHTITKKSWRDGVKIFLLSFTGLYAYVFWLPGLFKFMFPVGRYRNKFGDVIYRTESMSDGGVVFMMVIAFIMLALPCLAYIFSFYSDVKSRTFKSVCITKDATWLLTPGINGHDSRKISCAEIAYISHADVQVGAEDSAPLRLSIDGDIKLIGVDSHLIPLSGWVWSGRYILNYLVKLGVPVRLVPQEKKPKNE</sequence>
<evidence type="ECO:0000313" key="3">
    <source>
        <dbReference type="Proteomes" id="UP000887104"/>
    </source>
</evidence>
<gene>
    <name evidence="2" type="ORF">TUM4438_01080</name>
</gene>
<reference evidence="2" key="1">
    <citation type="submission" date="2021-05" db="EMBL/GenBank/DDBJ databases">
        <title>Molecular characterization for Shewanella algae harboring chromosomal blaOXA-55-like strains isolated from clinical and environment sample.</title>
        <authorList>
            <person name="Ohama Y."/>
            <person name="Aoki K."/>
            <person name="Harada S."/>
            <person name="Moriya K."/>
            <person name="Ishii Y."/>
            <person name="Tateda K."/>
        </authorList>
    </citation>
    <scope>NUCLEOTIDE SEQUENCE</scope>
    <source>
        <strain evidence="2">JCM 11563</strain>
    </source>
</reference>